<sequence>MPAHSPHEQREVSHNQFRDHTVIHQGNVQGNVYYGAPHPAARAEVVRVIPYPRNEDLVHRRDLIDRLDKLLPSTLGLRSAALWGLGGSGKTQIALDYAYRRCDADDDCYVFWVHADSEATFLADYKTIGKKLGIDERLDGTDLLDAVRNGIEARSKWLMILDNADNLRLFGVGQVKGEGMAENLYKYIPHALQGTVLWTSRDAHIAGTLVGARRGVEVQSMAVDEATTLLARVRDEPISTEQAVEEAGVDALLQELQCLPLAISQAGAYMRRMSMTAEQYLDLLRQGKTRWEVLKVSDADRHRRPEVSNSVLETWRISIERIRVESETSYRILHVVAYVDCQDIPHELVAATARRYDKEDEEDVISTGQVSDLEVLEAATRLTEFSFLSLRQTEDSGRRYEMHKLVQEAIRYGLRVRGSVATTIGNALRADEGPKEDEGYYCGKALQVVGDLFPSSEPTTWARCEEYLTHAIQVGEWAEVGGTETETANLLQRVSYFLYERGRWREKEPVNSRAWGLRREVLGEKHPDTIDSMADLAATYHAQGRYEEAEGIYQEVLELRRDVLREKHPDTISSMAELAATYHAQGRYEEAEKLKDKVLELRREVLGEKHPDTISSMASLATIYHAQGRYEEAEGIYQEVLDLQRDVLGEKHPDTISSMADLAATYHAQGRYEKAEKLKDKVLELRRDVLGEKHPDTISSMASLATIYHAQGRYEEAEGIYQEVLDLQRDVLGEKHPDTISSMADLAATYHAQGRYEKAEKLKDKVLELRRDVLGEKHPDTISSMAELAATYHNQGRYEEAEGIYQEVLDLQREVLGAKHPDTISSMASLAATYHAQGRYEEAEGIYQEVLDLQRDVLGEKHPDTIQSMEYLASIQEALQQLPSLRVSPVSNNHKSGRKGSRV</sequence>
<evidence type="ECO:0000313" key="11">
    <source>
        <dbReference type="EnsemblFungi" id="FOXG_16271P0"/>
    </source>
</evidence>
<evidence type="ECO:0000256" key="8">
    <source>
        <dbReference type="ARBA" id="ARBA00023175"/>
    </source>
</evidence>
<proteinExistence type="inferred from homology"/>
<keyword evidence="5" id="KW-0677">Repeat</keyword>
<evidence type="ECO:0000256" key="1">
    <source>
        <dbReference type="ARBA" id="ARBA00004245"/>
    </source>
</evidence>
<dbReference type="PROSITE" id="PS50005">
    <property type="entry name" value="TPR"/>
    <property type="match status" value="5"/>
</dbReference>
<evidence type="ECO:0000256" key="7">
    <source>
        <dbReference type="ARBA" id="ARBA00023054"/>
    </source>
</evidence>
<evidence type="ECO:0000256" key="4">
    <source>
        <dbReference type="ARBA" id="ARBA00022701"/>
    </source>
</evidence>
<evidence type="ECO:0000256" key="9">
    <source>
        <dbReference type="ARBA" id="ARBA00023212"/>
    </source>
</evidence>
<dbReference type="Pfam" id="PF13424">
    <property type="entry name" value="TPR_12"/>
    <property type="match status" value="4"/>
</dbReference>
<evidence type="ECO:0000256" key="10">
    <source>
        <dbReference type="PROSITE-ProRule" id="PRU00339"/>
    </source>
</evidence>
<dbReference type="GO" id="GO:0005871">
    <property type="term" value="C:kinesin complex"/>
    <property type="evidence" value="ECO:0007669"/>
    <property type="project" value="InterPro"/>
</dbReference>
<organism evidence="11 12">
    <name type="scientific">Fusarium oxysporum (strain Fo5176)</name>
    <name type="common">Fusarium vascular wilt</name>
    <dbReference type="NCBI Taxonomy" id="660025"/>
    <lineage>
        <taxon>Eukaryota</taxon>
        <taxon>Fungi</taxon>
        <taxon>Dikarya</taxon>
        <taxon>Ascomycota</taxon>
        <taxon>Pezizomycotina</taxon>
        <taxon>Sordariomycetes</taxon>
        <taxon>Hypocreomycetidae</taxon>
        <taxon>Hypocreales</taxon>
        <taxon>Nectriaceae</taxon>
        <taxon>Fusarium</taxon>
        <taxon>Fusarium oxysporum species complex</taxon>
    </lineage>
</organism>
<keyword evidence="7" id="KW-0175">Coiled coil</keyword>
<keyword evidence="9" id="KW-0206">Cytoskeleton</keyword>
<dbReference type="GO" id="GO:0007018">
    <property type="term" value="P:microtubule-based movement"/>
    <property type="evidence" value="ECO:0007669"/>
    <property type="project" value="TreeGrafter"/>
</dbReference>
<reference evidence="11" key="2">
    <citation type="submission" date="2025-08" db="UniProtKB">
        <authorList>
            <consortium name="EnsemblFungi"/>
        </authorList>
    </citation>
    <scope>IDENTIFICATION</scope>
    <source>
        <strain evidence="11">4287 / CBS 123668 / FGSC 9935 / NRRL 34936</strain>
    </source>
</reference>
<feature type="repeat" description="TPR" evidence="10">
    <location>
        <begin position="698"/>
        <end position="731"/>
    </location>
</feature>
<feature type="repeat" description="TPR" evidence="10">
    <location>
        <begin position="614"/>
        <end position="647"/>
    </location>
</feature>
<dbReference type="Pfam" id="PF13374">
    <property type="entry name" value="TPR_10"/>
    <property type="match status" value="1"/>
</dbReference>
<dbReference type="GO" id="GO:0043531">
    <property type="term" value="F:ADP binding"/>
    <property type="evidence" value="ECO:0007669"/>
    <property type="project" value="InterPro"/>
</dbReference>
<feature type="repeat" description="TPR" evidence="10">
    <location>
        <begin position="782"/>
        <end position="815"/>
    </location>
</feature>
<comment type="subcellular location">
    <subcellularLocation>
        <location evidence="1">Cytoplasm</location>
        <location evidence="1">Cytoskeleton</location>
    </subcellularLocation>
</comment>
<dbReference type="GO" id="GO:0019894">
    <property type="term" value="F:kinesin binding"/>
    <property type="evidence" value="ECO:0007669"/>
    <property type="project" value="TreeGrafter"/>
</dbReference>
<dbReference type="PANTHER" id="PTHR45783">
    <property type="entry name" value="KINESIN LIGHT CHAIN"/>
    <property type="match status" value="1"/>
</dbReference>
<dbReference type="GO" id="GO:0005874">
    <property type="term" value="C:microtubule"/>
    <property type="evidence" value="ECO:0007669"/>
    <property type="project" value="UniProtKB-KW"/>
</dbReference>
<name>A0A0D2YIK6_FUSOF</name>
<dbReference type="EnsemblFungi" id="FOXG_16271T0">
    <property type="protein sequence ID" value="FOXG_16271P0"/>
    <property type="gene ID" value="FOXG_16271"/>
</dbReference>
<feature type="repeat" description="TPR" evidence="10">
    <location>
        <begin position="824"/>
        <end position="857"/>
    </location>
</feature>
<dbReference type="SUPFAM" id="SSF48452">
    <property type="entry name" value="TPR-like"/>
    <property type="match status" value="2"/>
</dbReference>
<reference evidence="12" key="1">
    <citation type="journal article" date="2012" name="Mol. Plant Microbe Interact.">
        <title>A highly conserved effector in Fusarium oxysporum is required for full virulence on Arabidopsis.</title>
        <authorList>
            <person name="Thatcher L.F."/>
            <person name="Gardiner D.M."/>
            <person name="Kazan K."/>
            <person name="Manners J."/>
        </authorList>
    </citation>
    <scope>NUCLEOTIDE SEQUENCE [LARGE SCALE GENOMIC DNA]</scope>
    <source>
        <strain evidence="12">Fo5176</strain>
    </source>
</reference>
<keyword evidence="8" id="KW-0505">Motor protein</keyword>
<protein>
    <submittedName>
        <fullName evidence="11">Uncharacterized protein</fullName>
    </submittedName>
</protein>
<dbReference type="PANTHER" id="PTHR45783:SF3">
    <property type="entry name" value="KINESIN LIGHT CHAIN"/>
    <property type="match status" value="1"/>
</dbReference>
<dbReference type="InterPro" id="IPR019734">
    <property type="entry name" value="TPR_rpt"/>
</dbReference>
<dbReference type="AlphaFoldDB" id="A0A0D2YIK6"/>
<dbReference type="SUPFAM" id="SSF52540">
    <property type="entry name" value="P-loop containing nucleoside triphosphate hydrolases"/>
    <property type="match status" value="1"/>
</dbReference>
<evidence type="ECO:0000256" key="5">
    <source>
        <dbReference type="ARBA" id="ARBA00022737"/>
    </source>
</evidence>
<dbReference type="Gene3D" id="3.40.50.300">
    <property type="entry name" value="P-loop containing nucleotide triphosphate hydrolases"/>
    <property type="match status" value="1"/>
</dbReference>
<keyword evidence="6 10" id="KW-0802">TPR repeat</keyword>
<evidence type="ECO:0000256" key="2">
    <source>
        <dbReference type="ARBA" id="ARBA00009622"/>
    </source>
</evidence>
<keyword evidence="4" id="KW-0493">Microtubule</keyword>
<dbReference type="InterPro" id="IPR002151">
    <property type="entry name" value="Kinesin_light"/>
</dbReference>
<dbReference type="GO" id="GO:0005737">
    <property type="term" value="C:cytoplasm"/>
    <property type="evidence" value="ECO:0007669"/>
    <property type="project" value="TreeGrafter"/>
</dbReference>
<dbReference type="SMART" id="SM00028">
    <property type="entry name" value="TPR"/>
    <property type="match status" value="8"/>
</dbReference>
<evidence type="ECO:0000256" key="6">
    <source>
        <dbReference type="ARBA" id="ARBA00022803"/>
    </source>
</evidence>
<dbReference type="InterPro" id="IPR011990">
    <property type="entry name" value="TPR-like_helical_dom_sf"/>
</dbReference>
<comment type="similarity">
    <text evidence="2">Belongs to the kinesin light chain family.</text>
</comment>
<dbReference type="STRING" id="426428.A0A0D2YIK6"/>
<keyword evidence="3" id="KW-0963">Cytoplasm</keyword>
<evidence type="ECO:0000313" key="12">
    <source>
        <dbReference type="Proteomes" id="UP000002489"/>
    </source>
</evidence>
<evidence type="ECO:0000256" key="3">
    <source>
        <dbReference type="ARBA" id="ARBA00022490"/>
    </source>
</evidence>
<dbReference type="Proteomes" id="UP000002489">
    <property type="component" value="Unassembled WGS sequence"/>
</dbReference>
<dbReference type="InterPro" id="IPR027417">
    <property type="entry name" value="P-loop_NTPase"/>
</dbReference>
<accession>A0A0D2YIK6</accession>
<dbReference type="Gene3D" id="1.25.40.10">
    <property type="entry name" value="Tetratricopeptide repeat domain"/>
    <property type="match status" value="3"/>
</dbReference>
<feature type="repeat" description="TPR" evidence="10">
    <location>
        <begin position="530"/>
        <end position="563"/>
    </location>
</feature>